<keyword evidence="2" id="KW-1185">Reference proteome</keyword>
<dbReference type="AlphaFoldDB" id="A0A918BLT8"/>
<accession>A0A918BLT8</accession>
<dbReference type="EMBL" id="BMQK01000012">
    <property type="protein sequence ID" value="GGQ73152.1"/>
    <property type="molecule type" value="Genomic_DNA"/>
</dbReference>
<evidence type="ECO:0008006" key="3">
    <source>
        <dbReference type="Google" id="ProtNLM"/>
    </source>
</evidence>
<reference evidence="1" key="1">
    <citation type="journal article" date="2014" name="Int. J. Syst. Evol. Microbiol.">
        <title>Complete genome sequence of Corynebacterium casei LMG S-19264T (=DSM 44701T), isolated from a smear-ripened cheese.</title>
        <authorList>
            <consortium name="US DOE Joint Genome Institute (JGI-PGF)"/>
            <person name="Walter F."/>
            <person name="Albersmeier A."/>
            <person name="Kalinowski J."/>
            <person name="Ruckert C."/>
        </authorList>
    </citation>
    <scope>NUCLEOTIDE SEQUENCE</scope>
    <source>
        <strain evidence="1">JCM 3131</strain>
    </source>
</reference>
<reference evidence="1" key="2">
    <citation type="submission" date="2020-09" db="EMBL/GenBank/DDBJ databases">
        <authorList>
            <person name="Sun Q."/>
            <person name="Ohkuma M."/>
        </authorList>
    </citation>
    <scope>NUCLEOTIDE SEQUENCE</scope>
    <source>
        <strain evidence="1">JCM 3131</strain>
    </source>
</reference>
<proteinExistence type="predicted"/>
<evidence type="ECO:0000313" key="1">
    <source>
        <dbReference type="EMBL" id="GGQ73152.1"/>
    </source>
</evidence>
<protein>
    <recommendedName>
        <fullName evidence="3">RacP protein</fullName>
    </recommendedName>
</protein>
<comment type="caution">
    <text evidence="1">The sequence shown here is derived from an EMBL/GenBank/DDBJ whole genome shotgun (WGS) entry which is preliminary data.</text>
</comment>
<dbReference type="RefSeq" id="WP_189218981.1">
    <property type="nucleotide sequence ID" value="NZ_BMQK01000012.1"/>
</dbReference>
<evidence type="ECO:0000313" key="2">
    <source>
        <dbReference type="Proteomes" id="UP000620156"/>
    </source>
</evidence>
<organism evidence="1 2">
    <name type="scientific">Streptomyces ruber</name>
    <dbReference type="NCBI Taxonomy" id="83378"/>
    <lineage>
        <taxon>Bacteria</taxon>
        <taxon>Bacillati</taxon>
        <taxon>Actinomycetota</taxon>
        <taxon>Actinomycetes</taxon>
        <taxon>Kitasatosporales</taxon>
        <taxon>Streptomycetaceae</taxon>
        <taxon>Streptomyces</taxon>
    </lineage>
</organism>
<sequence length="142" mass="16086">MPRASERRWAAARRHADTVRFVLFEARPAGLSFAQLVRAAELSPSQVRAGIACLRDIIAERCWPPLIWTRTDGYKFCSDPAELQAYEVSIIREKLTEIRRFITGVVAPHAVLQPKGRWIRHLNTLLSSVESTLDVIADYIDA</sequence>
<name>A0A918BLT8_9ACTN</name>
<dbReference type="Proteomes" id="UP000620156">
    <property type="component" value="Unassembled WGS sequence"/>
</dbReference>
<gene>
    <name evidence="1" type="ORF">GCM10010145_48610</name>
</gene>